<feature type="domain" description="SCP" evidence="1">
    <location>
        <begin position="13"/>
        <end position="153"/>
    </location>
</feature>
<dbReference type="SUPFAM" id="SSF55797">
    <property type="entry name" value="PR-1-like"/>
    <property type="match status" value="1"/>
</dbReference>
<organism evidence="3">
    <name type="scientific">Mesocestoides corti</name>
    <name type="common">Flatworm</name>
    <dbReference type="NCBI Taxonomy" id="53468"/>
    <lineage>
        <taxon>Eukaryota</taxon>
        <taxon>Metazoa</taxon>
        <taxon>Spiralia</taxon>
        <taxon>Lophotrochozoa</taxon>
        <taxon>Platyhelminthes</taxon>
        <taxon>Cestoda</taxon>
        <taxon>Eucestoda</taxon>
        <taxon>Cyclophyllidea</taxon>
        <taxon>Mesocestoididae</taxon>
        <taxon>Mesocestoides</taxon>
    </lineage>
</organism>
<dbReference type="Pfam" id="PF00188">
    <property type="entry name" value="CAP"/>
    <property type="match status" value="1"/>
</dbReference>
<evidence type="ECO:0000313" key="2">
    <source>
        <dbReference type="WBParaSite" id="MCU_007297-RB"/>
    </source>
</evidence>
<evidence type="ECO:0000313" key="3">
    <source>
        <dbReference type="WBParaSite" id="MCU_007297-RC"/>
    </source>
</evidence>
<dbReference type="SMART" id="SM00198">
    <property type="entry name" value="SCP"/>
    <property type="match status" value="1"/>
</dbReference>
<evidence type="ECO:0000259" key="1">
    <source>
        <dbReference type="SMART" id="SM00198"/>
    </source>
</evidence>
<protein>
    <submittedName>
        <fullName evidence="2 3">SCP domain-containing protein</fullName>
    </submittedName>
</protein>
<dbReference type="WBParaSite" id="MCU_007297-RC">
    <property type="protein sequence ID" value="MCU_007297-RC"/>
    <property type="gene ID" value="MCU_007297"/>
</dbReference>
<dbReference type="InterPro" id="IPR014044">
    <property type="entry name" value="CAP_dom"/>
</dbReference>
<dbReference type="InterPro" id="IPR035940">
    <property type="entry name" value="CAP_sf"/>
</dbReference>
<name>A0A5K3FCG4_MESCO</name>
<accession>A0A5K3FCG4</accession>
<proteinExistence type="predicted"/>
<dbReference type="Gene3D" id="3.40.33.10">
    <property type="entry name" value="CAP"/>
    <property type="match status" value="1"/>
</dbReference>
<dbReference type="InterPro" id="IPR001283">
    <property type="entry name" value="CRISP-related"/>
</dbReference>
<dbReference type="PANTHER" id="PTHR10334">
    <property type="entry name" value="CYSTEINE-RICH SECRETORY PROTEIN-RELATED"/>
    <property type="match status" value="1"/>
</dbReference>
<reference evidence="2 3" key="1">
    <citation type="submission" date="2019-11" db="UniProtKB">
        <authorList>
            <consortium name="WormBaseParasite"/>
        </authorList>
    </citation>
    <scope>IDENTIFICATION</scope>
</reference>
<sequence length="209" mass="23540">MLCDALAKVPSQTERNEILECHTMLRENVKPTASNMQFLSYSVEMEKLADEFVNKCSPVFPGSDPRYKNLGYIQLPFTTTEQQYKEALCTVNGSSYIYENESCPDDCLAYVQMVWAESTEVGCAKHHCNLLKNSTRIYYMMACIYKPGDPKLQTKPYIEGPSCSNCTRGYGCYRNQCRANYTTTTTSGSSAIALFPVLLLSALIFNCLH</sequence>
<dbReference type="AlphaFoldDB" id="A0A5K3FCG4"/>
<dbReference type="WBParaSite" id="MCU_007297-RB">
    <property type="protein sequence ID" value="MCU_007297-RB"/>
    <property type="gene ID" value="MCU_007297"/>
</dbReference>